<dbReference type="InterPro" id="IPR036890">
    <property type="entry name" value="HATPase_C_sf"/>
</dbReference>
<dbReference type="Gene3D" id="3.30.450.20">
    <property type="entry name" value="PAS domain"/>
    <property type="match status" value="3"/>
</dbReference>
<dbReference type="Gene3D" id="3.30.565.10">
    <property type="entry name" value="Histidine kinase-like ATPase, C-terminal domain"/>
    <property type="match status" value="1"/>
</dbReference>
<dbReference type="Pfam" id="PF00072">
    <property type="entry name" value="Response_reg"/>
    <property type="match status" value="1"/>
</dbReference>
<dbReference type="Pfam" id="PF02518">
    <property type="entry name" value="HATPase_c"/>
    <property type="match status" value="1"/>
</dbReference>
<dbReference type="EMBL" id="JPQT01000105">
    <property type="protein sequence ID" value="KFE51167.1"/>
    <property type="molecule type" value="Genomic_DNA"/>
</dbReference>
<evidence type="ECO:0000259" key="8">
    <source>
        <dbReference type="PROSITE" id="PS50112"/>
    </source>
</evidence>
<evidence type="ECO:0000259" key="9">
    <source>
        <dbReference type="PROSITE" id="PS50113"/>
    </source>
</evidence>
<protein>
    <recommendedName>
        <fullName evidence="2">histidine kinase</fullName>
        <ecNumber evidence="2">2.7.13.3</ecNumber>
    </recommendedName>
</protein>
<dbReference type="SUPFAM" id="SSF47384">
    <property type="entry name" value="Homodimeric domain of signal transducing histidine kinase"/>
    <property type="match status" value="1"/>
</dbReference>
<dbReference type="NCBIfam" id="TIGR00229">
    <property type="entry name" value="sensory_box"/>
    <property type="match status" value="2"/>
</dbReference>
<feature type="domain" description="Histidine kinase" evidence="6">
    <location>
        <begin position="390"/>
        <end position="611"/>
    </location>
</feature>
<dbReference type="Pfam" id="PF00512">
    <property type="entry name" value="HisKA"/>
    <property type="match status" value="1"/>
</dbReference>
<keyword evidence="4 10" id="KW-0418">Kinase</keyword>
<evidence type="ECO:0000256" key="1">
    <source>
        <dbReference type="ARBA" id="ARBA00000085"/>
    </source>
</evidence>
<comment type="catalytic activity">
    <reaction evidence="1">
        <text>ATP + protein L-histidine = ADP + protein N-phospho-L-histidine.</text>
        <dbReference type="EC" id="2.7.13.3"/>
    </reaction>
</comment>
<dbReference type="AlphaFoldDB" id="A0A085V6V4"/>
<dbReference type="InterPro" id="IPR001789">
    <property type="entry name" value="Sig_transdc_resp-reg_receiver"/>
</dbReference>
<dbReference type="InterPro" id="IPR035965">
    <property type="entry name" value="PAS-like_dom_sf"/>
</dbReference>
<evidence type="ECO:0000313" key="10">
    <source>
        <dbReference type="EMBL" id="KFE51167.1"/>
    </source>
</evidence>
<dbReference type="GO" id="GO:0000155">
    <property type="term" value="F:phosphorelay sensor kinase activity"/>
    <property type="evidence" value="ECO:0007669"/>
    <property type="project" value="InterPro"/>
</dbReference>
<dbReference type="InterPro" id="IPR013656">
    <property type="entry name" value="PAS_4"/>
</dbReference>
<dbReference type="PATRIC" id="fig|317.174.peg.2714"/>
<dbReference type="InterPro" id="IPR003661">
    <property type="entry name" value="HisK_dim/P_dom"/>
</dbReference>
<dbReference type="Gene3D" id="3.40.50.2300">
    <property type="match status" value="1"/>
</dbReference>
<evidence type="ECO:0000259" key="6">
    <source>
        <dbReference type="PROSITE" id="PS50109"/>
    </source>
</evidence>
<feature type="domain" description="PAC" evidence="9">
    <location>
        <begin position="187"/>
        <end position="239"/>
    </location>
</feature>
<dbReference type="PROSITE" id="PS50110">
    <property type="entry name" value="RESPONSE_REGULATORY"/>
    <property type="match status" value="1"/>
</dbReference>
<reference evidence="10 11" key="1">
    <citation type="submission" date="2014-07" db="EMBL/GenBank/DDBJ databases">
        <title>Draft Genome Sequences of Environmental Pseudomonas syringae strains.</title>
        <authorList>
            <person name="Baltrus D.A."/>
            <person name="Berge O."/>
            <person name="Morris C."/>
        </authorList>
    </citation>
    <scope>NUCLEOTIDE SEQUENCE [LARGE SCALE GENOMIC DNA]</scope>
    <source>
        <strain evidence="10 11">CEB003</strain>
    </source>
</reference>
<evidence type="ECO:0000259" key="7">
    <source>
        <dbReference type="PROSITE" id="PS50110"/>
    </source>
</evidence>
<dbReference type="CDD" id="cd00082">
    <property type="entry name" value="HisKA"/>
    <property type="match status" value="1"/>
</dbReference>
<accession>A0A085V6V4</accession>
<keyword evidence="4 10" id="KW-0808">Transferase</keyword>
<sequence length="757" mass="84292">MYLIWGPELRFFYNYAYRPVLSGRERDAMGQPVAALWGDVWEQVRPLVEKALSGISCRIDNHPVVMRRSGVDQQTWWNLSFSPIHGDAGAVDGVLCQPIETTETVRSAALLRSSEEFNRRVLASSTDCIKVLDLDGRLAWMSEGGQRVMEVSDFNAIRGCPWPDFWKDQGNLEAVNAVELARSGREGFFEGQAATMTGILKWWDVRVSPILGSDGRPEKLLCVSRDITDAKQSEAELRMLNETLEQRVKDRTQDLDRLWRLSADIMLVARLDGLILAVNPAWTRLLGWTEEELLGREFMEWVHPHDIAGTESAVTELAHGISIPNFINRYRHKDGSWRWLSWTAVPDQSCIHAVGRDIQAEREATEALRLSEEALRQSQKLEAVGLLTGGVAHDFNNLLTVIKSSTDLLKRPNVKEERRIRYVEAISSTVDRAAKLTGQLLAFARRQALKPEIFDVCQNIYSIGDMLDSFTGTRVKVLIETPDYPCFIKADTSQFDNALVNMAVNARDAMQGEGTLTIQVSAVDHLPAARSHPGREEDFIRIDLTDTGKGISAEDIEHIFEPFFTTKGVGHGTGLGLSQVFGFAKQSEGDILVHSQVGSGTRFSLFLPRCATQPGANELNALRISLDDITDLSVLVVEDNDDVGDFATQTLIELGFRAWRAANGHDALAELSSNAAAYDVIFSDVMMPGITGLELAREVEHLYPTLPVVLTTGYSEVFVQEGVEKFRLLPKPYSIEAMSNVLREAVLESRKGTGEKT</sequence>
<feature type="domain" description="Response regulatory" evidence="7">
    <location>
        <begin position="633"/>
        <end position="746"/>
    </location>
</feature>
<dbReference type="EC" id="2.7.13.3" evidence="2"/>
<dbReference type="SMART" id="SM00448">
    <property type="entry name" value="REC"/>
    <property type="match status" value="1"/>
</dbReference>
<dbReference type="SUPFAM" id="SSF55874">
    <property type="entry name" value="ATPase domain of HSP90 chaperone/DNA topoisomerase II/histidine kinase"/>
    <property type="match status" value="1"/>
</dbReference>
<evidence type="ECO:0000256" key="3">
    <source>
        <dbReference type="ARBA" id="ARBA00022553"/>
    </source>
</evidence>
<dbReference type="Pfam" id="PF08448">
    <property type="entry name" value="PAS_4"/>
    <property type="match status" value="1"/>
</dbReference>
<name>A0A085V6V4_PSESX</name>
<dbReference type="InterPro" id="IPR000700">
    <property type="entry name" value="PAS-assoc_C"/>
</dbReference>
<dbReference type="Pfam" id="PF08447">
    <property type="entry name" value="PAS_3"/>
    <property type="match status" value="1"/>
</dbReference>
<dbReference type="InterPro" id="IPR004358">
    <property type="entry name" value="Sig_transdc_His_kin-like_C"/>
</dbReference>
<comment type="caution">
    <text evidence="10">The sequence shown here is derived from an EMBL/GenBank/DDBJ whole genome shotgun (WGS) entry which is preliminary data.</text>
</comment>
<dbReference type="InterPro" id="IPR005467">
    <property type="entry name" value="His_kinase_dom"/>
</dbReference>
<dbReference type="InterPro" id="IPR013655">
    <property type="entry name" value="PAS_fold_3"/>
</dbReference>
<dbReference type="InterPro" id="IPR011006">
    <property type="entry name" value="CheY-like_superfamily"/>
</dbReference>
<evidence type="ECO:0000256" key="2">
    <source>
        <dbReference type="ARBA" id="ARBA00012438"/>
    </source>
</evidence>
<dbReference type="CDD" id="cd00130">
    <property type="entry name" value="PAS"/>
    <property type="match status" value="1"/>
</dbReference>
<evidence type="ECO:0000256" key="4">
    <source>
        <dbReference type="ARBA" id="ARBA00022777"/>
    </source>
</evidence>
<dbReference type="PROSITE" id="PS50109">
    <property type="entry name" value="HIS_KIN"/>
    <property type="match status" value="1"/>
</dbReference>
<dbReference type="InterPro" id="IPR001610">
    <property type="entry name" value="PAC"/>
</dbReference>
<dbReference type="PANTHER" id="PTHR43065:SF49">
    <property type="entry name" value="HISTIDINE KINASE"/>
    <property type="match status" value="1"/>
</dbReference>
<gene>
    <name evidence="10" type="ORF">IV02_13210</name>
</gene>
<dbReference type="SMART" id="SM00388">
    <property type="entry name" value="HisKA"/>
    <property type="match status" value="1"/>
</dbReference>
<dbReference type="InterPro" id="IPR036097">
    <property type="entry name" value="HisK_dim/P_sf"/>
</dbReference>
<dbReference type="PROSITE" id="PS50112">
    <property type="entry name" value="PAS"/>
    <property type="match status" value="1"/>
</dbReference>
<evidence type="ECO:0000256" key="5">
    <source>
        <dbReference type="PROSITE-ProRule" id="PRU00169"/>
    </source>
</evidence>
<dbReference type="PANTHER" id="PTHR43065">
    <property type="entry name" value="SENSOR HISTIDINE KINASE"/>
    <property type="match status" value="1"/>
</dbReference>
<proteinExistence type="predicted"/>
<dbReference type="InterPro" id="IPR003594">
    <property type="entry name" value="HATPase_dom"/>
</dbReference>
<dbReference type="Proteomes" id="UP000028643">
    <property type="component" value="Unassembled WGS sequence"/>
</dbReference>
<dbReference type="SUPFAM" id="SSF55785">
    <property type="entry name" value="PYP-like sensor domain (PAS domain)"/>
    <property type="match status" value="2"/>
</dbReference>
<organism evidence="10 11">
    <name type="scientific">Pseudomonas syringae</name>
    <dbReference type="NCBI Taxonomy" id="317"/>
    <lineage>
        <taxon>Bacteria</taxon>
        <taxon>Pseudomonadati</taxon>
        <taxon>Pseudomonadota</taxon>
        <taxon>Gammaproteobacteria</taxon>
        <taxon>Pseudomonadales</taxon>
        <taxon>Pseudomonadaceae</taxon>
        <taxon>Pseudomonas</taxon>
    </lineage>
</organism>
<dbReference type="SMART" id="SM00086">
    <property type="entry name" value="PAC"/>
    <property type="match status" value="2"/>
</dbReference>
<dbReference type="PRINTS" id="PR00344">
    <property type="entry name" value="BCTRLSENSOR"/>
</dbReference>
<dbReference type="SUPFAM" id="SSF52172">
    <property type="entry name" value="CheY-like"/>
    <property type="match status" value="1"/>
</dbReference>
<dbReference type="SMART" id="SM00091">
    <property type="entry name" value="PAS"/>
    <property type="match status" value="2"/>
</dbReference>
<dbReference type="InterPro" id="IPR000014">
    <property type="entry name" value="PAS"/>
</dbReference>
<feature type="domain" description="PAS" evidence="8">
    <location>
        <begin position="251"/>
        <end position="306"/>
    </location>
</feature>
<feature type="modified residue" description="4-aspartylphosphate" evidence="5">
    <location>
        <position position="684"/>
    </location>
</feature>
<dbReference type="Gene3D" id="1.10.287.130">
    <property type="match status" value="1"/>
</dbReference>
<keyword evidence="3 5" id="KW-0597">Phosphoprotein</keyword>
<evidence type="ECO:0000313" key="11">
    <source>
        <dbReference type="Proteomes" id="UP000028643"/>
    </source>
</evidence>
<dbReference type="SMART" id="SM00387">
    <property type="entry name" value="HATPase_c"/>
    <property type="match status" value="1"/>
</dbReference>
<dbReference type="PROSITE" id="PS50113">
    <property type="entry name" value="PAC"/>
    <property type="match status" value="1"/>
</dbReference>